<sequence length="358" mass="39669">MELGLDCIRALKSLAEESNLSEDVIVASLEAALGAAYRKYREGTTEPEVHLNRETGEVEIYDVRRTTENPVAGTSEITQAEAAQMGYSDVQPGDLVRVPVYVHPEKFGRIAAQTARQVIIQRLKDAEREVVFNEFSEKIGDLVLGEVIRSENDQVLIHIGERSEALLQREERIPNEKYDIGMRLRFFLLDVRQTTRGPRIVLSRTHPGLLRRLMELEIPEIADGTVEIKGIVREAGARAKVAVATTDPSVDPLGACVGASGARIRSISSELCEEKIDIVLWDEDPLTYVKNSLSPATPVKIELVPDAERSVRVFVKPDQLSLAIGKTGQNVRLAARLTGWKLDIQSSEKLDEPAGQTR</sequence>
<dbReference type="Pfam" id="PF08529">
    <property type="entry name" value="NusA_N"/>
    <property type="match status" value="1"/>
</dbReference>
<dbReference type="GO" id="GO:0005829">
    <property type="term" value="C:cytosol"/>
    <property type="evidence" value="ECO:0007669"/>
    <property type="project" value="TreeGrafter"/>
</dbReference>
<dbReference type="PANTHER" id="PTHR22648:SF0">
    <property type="entry name" value="TRANSCRIPTION TERMINATION_ANTITERMINATION PROTEIN NUSA"/>
    <property type="match status" value="1"/>
</dbReference>
<dbReference type="InterPro" id="IPR012340">
    <property type="entry name" value="NA-bd_OB-fold"/>
</dbReference>
<dbReference type="CDD" id="cd22529">
    <property type="entry name" value="KH-II_NusA_rpt2"/>
    <property type="match status" value="1"/>
</dbReference>
<dbReference type="SUPFAM" id="SSF54814">
    <property type="entry name" value="Prokaryotic type KH domain (KH-domain type II)"/>
    <property type="match status" value="2"/>
</dbReference>
<accession>H0UJT0</accession>
<dbReference type="GO" id="GO:0003700">
    <property type="term" value="F:DNA-binding transcription factor activity"/>
    <property type="evidence" value="ECO:0007669"/>
    <property type="project" value="InterPro"/>
</dbReference>
<dbReference type="Pfam" id="PF13184">
    <property type="entry name" value="KH_NusA_1st"/>
    <property type="match status" value="1"/>
</dbReference>
<dbReference type="SUPFAM" id="SSF50249">
    <property type="entry name" value="Nucleic acid-binding proteins"/>
    <property type="match status" value="1"/>
</dbReference>
<comment type="subcellular location">
    <subcellularLocation>
        <location evidence="7">Cytoplasm</location>
    </subcellularLocation>
</comment>
<dbReference type="OrthoDB" id="9807233at2"/>
<feature type="domain" description="S1 motif" evidence="8">
    <location>
        <begin position="140"/>
        <end position="205"/>
    </location>
</feature>
<comment type="similarity">
    <text evidence="7">Belongs to the NusA family.</text>
</comment>
<dbReference type="FunFam" id="3.30.300.20:FF:000005">
    <property type="entry name" value="Transcription termination/antitermination protein NusA"/>
    <property type="match status" value="1"/>
</dbReference>
<dbReference type="EMBL" id="CM001376">
    <property type="protein sequence ID" value="EHM12939.1"/>
    <property type="molecule type" value="Genomic_DNA"/>
</dbReference>
<dbReference type="STRING" id="885272.JonanDRAFT_0535"/>
<dbReference type="PROSITE" id="PS50084">
    <property type="entry name" value="KH_TYPE_1"/>
    <property type="match status" value="1"/>
</dbReference>
<evidence type="ECO:0000256" key="2">
    <source>
        <dbReference type="ARBA" id="ARBA00022490"/>
    </source>
</evidence>
<dbReference type="Pfam" id="PF26594">
    <property type="entry name" value="KH_NusA_2nd"/>
    <property type="match status" value="1"/>
</dbReference>
<dbReference type="GO" id="GO:0031564">
    <property type="term" value="P:transcription antitermination"/>
    <property type="evidence" value="ECO:0007669"/>
    <property type="project" value="UniProtKB-UniRule"/>
</dbReference>
<comment type="subunit">
    <text evidence="7">Monomer. Binds directly to the core enzyme of the DNA-dependent RNA polymerase and to nascent RNA.</text>
</comment>
<protein>
    <recommendedName>
        <fullName evidence="7">Transcription termination/antitermination protein NusA</fullName>
    </recommendedName>
</protein>
<keyword evidence="2 7" id="KW-0963">Cytoplasm</keyword>
<dbReference type="Gene3D" id="3.30.300.20">
    <property type="match status" value="2"/>
</dbReference>
<evidence type="ECO:0000256" key="6">
    <source>
        <dbReference type="ARBA" id="ARBA00023163"/>
    </source>
</evidence>
<dbReference type="Gene3D" id="2.40.50.140">
    <property type="entry name" value="Nucleic acid-binding proteins"/>
    <property type="match status" value="1"/>
</dbReference>
<dbReference type="InterPro" id="IPR009019">
    <property type="entry name" value="KH_sf_prok-type"/>
</dbReference>
<dbReference type="Gene3D" id="3.30.1480.10">
    <property type="entry name" value="NusA, N-terminal domain"/>
    <property type="match status" value="1"/>
</dbReference>
<gene>
    <name evidence="7" type="primary">nusA</name>
    <name evidence="9" type="ORF">JonanDRAFT_0535</name>
</gene>
<dbReference type="CDD" id="cd02134">
    <property type="entry name" value="KH-II_NusA_rpt1"/>
    <property type="match status" value="1"/>
</dbReference>
<dbReference type="SMART" id="SM00316">
    <property type="entry name" value="S1"/>
    <property type="match status" value="1"/>
</dbReference>
<dbReference type="InterPro" id="IPR030842">
    <property type="entry name" value="TF_NusA_bacterial"/>
</dbReference>
<evidence type="ECO:0000256" key="4">
    <source>
        <dbReference type="ARBA" id="ARBA00022884"/>
    </source>
</evidence>
<dbReference type="Proteomes" id="UP000003806">
    <property type="component" value="Chromosome"/>
</dbReference>
<dbReference type="RefSeq" id="WP_008520581.1">
    <property type="nucleotide sequence ID" value="NZ_CM001376.1"/>
</dbReference>
<evidence type="ECO:0000259" key="8">
    <source>
        <dbReference type="PROSITE" id="PS50126"/>
    </source>
</evidence>
<dbReference type="InterPro" id="IPR025249">
    <property type="entry name" value="TF_NusA_KH_1st"/>
</dbReference>
<evidence type="ECO:0000256" key="3">
    <source>
        <dbReference type="ARBA" id="ARBA00022814"/>
    </source>
</evidence>
<keyword evidence="3 7" id="KW-0889">Transcription antitermination</keyword>
<dbReference type="InterPro" id="IPR058582">
    <property type="entry name" value="KH_NusA_2nd"/>
</dbReference>
<dbReference type="HAMAP" id="MF_00945_B">
    <property type="entry name" value="NusA_B"/>
    <property type="match status" value="1"/>
</dbReference>
<dbReference type="InterPro" id="IPR015946">
    <property type="entry name" value="KH_dom-like_a/b"/>
</dbReference>
<keyword evidence="10" id="KW-1185">Reference proteome</keyword>
<dbReference type="InterPro" id="IPR003029">
    <property type="entry name" value="S1_domain"/>
</dbReference>
<name>H0UJT0_9BACT</name>
<reference evidence="9 10" key="1">
    <citation type="submission" date="2011-11" db="EMBL/GenBank/DDBJ databases">
        <title>The Noncontiguous Finished genome of Jonquetella anthropi DSM 22815.</title>
        <authorList>
            <consortium name="US DOE Joint Genome Institute (JGI-PGF)"/>
            <person name="Lucas S."/>
            <person name="Copeland A."/>
            <person name="Lapidus A."/>
            <person name="Glavina del Rio T."/>
            <person name="Dalin E."/>
            <person name="Tice H."/>
            <person name="Bruce D."/>
            <person name="Goodwin L."/>
            <person name="Pitluck S."/>
            <person name="Peters L."/>
            <person name="Mikhailova N."/>
            <person name="Held B."/>
            <person name="Kyrpides N."/>
            <person name="Mavromatis K."/>
            <person name="Ivanova N."/>
            <person name="Markowitz V."/>
            <person name="Cheng J.-F."/>
            <person name="Hugenholtz P."/>
            <person name="Woyke T."/>
            <person name="Wu D."/>
            <person name="Gronow S."/>
            <person name="Wellnitz S."/>
            <person name="Brambilla E."/>
            <person name="Klenk H.-P."/>
            <person name="Eisen J.A."/>
        </authorList>
    </citation>
    <scope>NUCLEOTIDE SEQUENCE [LARGE SCALE GENOMIC DNA]</scope>
    <source>
        <strain evidence="9 10">DSM 22815</strain>
    </source>
</reference>
<dbReference type="FunFam" id="3.30.300.20:FF:000002">
    <property type="entry name" value="Transcription termination/antitermination protein NusA"/>
    <property type="match status" value="1"/>
</dbReference>
<dbReference type="GO" id="GO:0003723">
    <property type="term" value="F:RNA binding"/>
    <property type="evidence" value="ECO:0007669"/>
    <property type="project" value="UniProtKB-UniRule"/>
</dbReference>
<dbReference type="AlphaFoldDB" id="H0UJT0"/>
<dbReference type="InterPro" id="IPR036555">
    <property type="entry name" value="NusA_N_sf"/>
</dbReference>
<dbReference type="eggNOG" id="COG0195">
    <property type="taxonomic scope" value="Bacteria"/>
</dbReference>
<organism evidence="9 10">
    <name type="scientific">Jonquetella anthropi DSM 22815</name>
    <dbReference type="NCBI Taxonomy" id="885272"/>
    <lineage>
        <taxon>Bacteria</taxon>
        <taxon>Thermotogati</taxon>
        <taxon>Synergistota</taxon>
        <taxon>Synergistia</taxon>
        <taxon>Synergistales</taxon>
        <taxon>Dethiosulfovibrionaceae</taxon>
        <taxon>Jonquetella</taxon>
    </lineage>
</organism>
<dbReference type="CDD" id="cd04455">
    <property type="entry name" value="S1_NusA"/>
    <property type="match status" value="1"/>
</dbReference>
<evidence type="ECO:0000256" key="1">
    <source>
        <dbReference type="ARBA" id="ARBA00022472"/>
    </source>
</evidence>
<dbReference type="SUPFAM" id="SSF69705">
    <property type="entry name" value="Transcription factor NusA, N-terminal domain"/>
    <property type="match status" value="1"/>
</dbReference>
<evidence type="ECO:0000313" key="10">
    <source>
        <dbReference type="Proteomes" id="UP000003806"/>
    </source>
</evidence>
<evidence type="ECO:0000256" key="5">
    <source>
        <dbReference type="ARBA" id="ARBA00023015"/>
    </source>
</evidence>
<evidence type="ECO:0000256" key="7">
    <source>
        <dbReference type="HAMAP-Rule" id="MF_00945"/>
    </source>
</evidence>
<dbReference type="NCBIfam" id="TIGR01953">
    <property type="entry name" value="NusA"/>
    <property type="match status" value="1"/>
</dbReference>
<evidence type="ECO:0000313" key="9">
    <source>
        <dbReference type="EMBL" id="EHM12939.1"/>
    </source>
</evidence>
<dbReference type="InterPro" id="IPR013735">
    <property type="entry name" value="TF_NusA_N"/>
</dbReference>
<dbReference type="InterPro" id="IPR010213">
    <property type="entry name" value="TF_NusA"/>
</dbReference>
<dbReference type="PROSITE" id="PS50126">
    <property type="entry name" value="S1"/>
    <property type="match status" value="1"/>
</dbReference>
<comment type="function">
    <text evidence="7">Participates in both transcription termination and antitermination.</text>
</comment>
<dbReference type="PANTHER" id="PTHR22648">
    <property type="entry name" value="TRANSCRIPTION TERMINATION FACTOR NUSA"/>
    <property type="match status" value="1"/>
</dbReference>
<proteinExistence type="inferred from homology"/>
<keyword evidence="1 7" id="KW-0806">Transcription termination</keyword>
<dbReference type="HOGENOM" id="CLU_029242_2_2_0"/>
<keyword evidence="6 7" id="KW-0804">Transcription</keyword>
<keyword evidence="4 7" id="KW-0694">RNA-binding</keyword>
<keyword evidence="5 7" id="KW-0805">Transcription regulation</keyword>
<dbReference type="GO" id="GO:0006353">
    <property type="term" value="P:DNA-templated transcription termination"/>
    <property type="evidence" value="ECO:0007669"/>
    <property type="project" value="UniProtKB-UniRule"/>
</dbReference>